<keyword evidence="2" id="KW-0732">Signal</keyword>
<feature type="compositionally biased region" description="Low complexity" evidence="1">
    <location>
        <begin position="68"/>
        <end position="83"/>
    </location>
</feature>
<accession>A0A8T2Y494</accession>
<evidence type="ECO:0000313" key="3">
    <source>
        <dbReference type="EMBL" id="KAH8499905.1"/>
    </source>
</evidence>
<protein>
    <submittedName>
        <fullName evidence="3">Uncharacterized protein</fullName>
    </submittedName>
</protein>
<organism evidence="3 4">
    <name type="scientific">Populus deltoides</name>
    <name type="common">Eastern poplar</name>
    <name type="synonym">Eastern cottonwood</name>
    <dbReference type="NCBI Taxonomy" id="3696"/>
    <lineage>
        <taxon>Eukaryota</taxon>
        <taxon>Viridiplantae</taxon>
        <taxon>Streptophyta</taxon>
        <taxon>Embryophyta</taxon>
        <taxon>Tracheophyta</taxon>
        <taxon>Spermatophyta</taxon>
        <taxon>Magnoliopsida</taxon>
        <taxon>eudicotyledons</taxon>
        <taxon>Gunneridae</taxon>
        <taxon>Pentapetalae</taxon>
        <taxon>rosids</taxon>
        <taxon>fabids</taxon>
        <taxon>Malpighiales</taxon>
        <taxon>Salicaceae</taxon>
        <taxon>Saliceae</taxon>
        <taxon>Populus</taxon>
    </lineage>
</organism>
<reference evidence="3" key="1">
    <citation type="journal article" date="2021" name="J. Hered.">
        <title>Genome Assembly of Salicaceae Populus deltoides (Eastern Cottonwood) I-69 Based on Nanopore Sequencing and Hi-C Technologies.</title>
        <authorList>
            <person name="Bai S."/>
            <person name="Wu H."/>
            <person name="Zhang J."/>
            <person name="Pan Z."/>
            <person name="Zhao W."/>
            <person name="Li Z."/>
            <person name="Tong C."/>
        </authorList>
    </citation>
    <scope>NUCLEOTIDE SEQUENCE</scope>
    <source>
        <tissue evidence="3">Leaf</tissue>
    </source>
</reference>
<name>A0A8T2Y494_POPDE</name>
<gene>
    <name evidence="3" type="ORF">H0E87_015231</name>
</gene>
<evidence type="ECO:0000256" key="2">
    <source>
        <dbReference type="SAM" id="SignalP"/>
    </source>
</evidence>
<feature type="signal peptide" evidence="2">
    <location>
        <begin position="1"/>
        <end position="23"/>
    </location>
</feature>
<feature type="chain" id="PRO_5035792092" evidence="2">
    <location>
        <begin position="24"/>
        <end position="159"/>
    </location>
</feature>
<sequence length="159" mass="16622">MASFWFLTALIVPLVIFPSPSSSSSSTQLNSKTSPYPISTSPAFLTKSPPIPPFQELSPDIAPLLPSPGGVLPSPTVSSVPTIPSTPSPPNPDEVVASGPDSAFSPLGALLASSAAPRNLINLVIVVGFIAYRSIQLFKMKGFSDPGWSSNWIPAGTWF</sequence>
<evidence type="ECO:0000313" key="4">
    <source>
        <dbReference type="Proteomes" id="UP000807159"/>
    </source>
</evidence>
<feature type="region of interest" description="Disordered" evidence="1">
    <location>
        <begin position="68"/>
        <end position="95"/>
    </location>
</feature>
<proteinExistence type="predicted"/>
<comment type="caution">
    <text evidence="3">The sequence shown here is derived from an EMBL/GenBank/DDBJ whole genome shotgun (WGS) entry which is preliminary data.</text>
</comment>
<dbReference type="PANTHER" id="PTHR35725">
    <property type="entry name" value="CLASSICAL ARABINOGALACTAN PROTEIN 26"/>
    <property type="match status" value="1"/>
</dbReference>
<evidence type="ECO:0000256" key="1">
    <source>
        <dbReference type="SAM" id="MobiDB-lite"/>
    </source>
</evidence>
<dbReference type="InterPro" id="IPR039346">
    <property type="entry name" value="AGP25/26"/>
</dbReference>
<keyword evidence="4" id="KW-1185">Reference proteome</keyword>
<dbReference type="PANTHER" id="PTHR35725:SF3">
    <property type="entry name" value="CLASSICAL ARABINOGALACTAN PROTEIN 25"/>
    <property type="match status" value="1"/>
</dbReference>
<dbReference type="AlphaFoldDB" id="A0A8T2Y494"/>
<dbReference type="Proteomes" id="UP000807159">
    <property type="component" value="Chromosome 8"/>
</dbReference>
<dbReference type="EMBL" id="JACEGQ020000008">
    <property type="protein sequence ID" value="KAH8499905.1"/>
    <property type="molecule type" value="Genomic_DNA"/>
</dbReference>